<feature type="domain" description="FAD dependent oxidoreductase" evidence="6">
    <location>
        <begin position="5"/>
        <end position="401"/>
    </location>
</feature>
<comment type="cofactor">
    <cofactor evidence="1">
        <name>FAD</name>
        <dbReference type="ChEBI" id="CHEBI:57692"/>
    </cofactor>
</comment>
<evidence type="ECO:0000313" key="8">
    <source>
        <dbReference type="EMBL" id="PTL88309.1"/>
    </source>
</evidence>
<reference evidence="8" key="2">
    <citation type="submission" date="2016-05" db="EMBL/GenBank/DDBJ databases">
        <authorList>
            <person name="Lavstsen T."/>
            <person name="Jespersen J.S."/>
        </authorList>
    </citation>
    <scope>NUCLEOTIDE SEQUENCE [LARGE SCALE GENOMIC DNA]</scope>
    <source>
        <strain evidence="8">U25</strain>
    </source>
</reference>
<evidence type="ECO:0000313" key="10">
    <source>
        <dbReference type="Proteomes" id="UP000241022"/>
    </source>
</evidence>
<dbReference type="OrthoDB" id="2001at2157"/>
<dbReference type="InterPro" id="IPR036188">
    <property type="entry name" value="FAD/NAD-bd_sf"/>
</dbReference>
<sequence>MKKFDIAILGGGILGTTISYWISNLYDSSVCVIEKESNVAQHTSGRNTGVVHTPFYLNPEKKKIFAKSAQSSHELWKTLAENTMSPWNEIGTIEVALNETQHKTLEKYQKWGIENGVLEENLVLLDSNEIKQKEKNVECFSGLLCKSDVSTDYSKLTQEIKKISVQNSTEFLFQKSVKSFIKNDDAIQVNFTDNSSIECSYLINCSGGNSLDIAKQFDLFESYSDLHFRGEYWIAHNSYADIVKTNIYSVARHPEFPFLDPHWIKRANGTTEIGPNAVPVPTPETYDGFVTDIPSTISKLGEILTGGAKKLFLNPDFISLISHEFRSSISKDAMVQRVMNFIPSLKPDYFTKKGTAGIRTPVISPDGNFISDVMEREGHNSFHIVNYNSPGATGAPAYSALIIKKLQDKGILKKPNSQKNTLWNFDSIIEQI</sequence>
<proteinExistence type="inferred from homology"/>
<dbReference type="Pfam" id="PF01266">
    <property type="entry name" value="DAO"/>
    <property type="match status" value="1"/>
</dbReference>
<evidence type="ECO:0000256" key="5">
    <source>
        <dbReference type="ARBA" id="ARBA00037941"/>
    </source>
</evidence>
<evidence type="ECO:0000313" key="7">
    <source>
        <dbReference type="EMBL" id="AJA92611.1"/>
    </source>
</evidence>
<organism evidence="7 9">
    <name type="scientific">Candidatus Nitrosopelagicus brevis</name>
    <dbReference type="NCBI Taxonomy" id="1410606"/>
    <lineage>
        <taxon>Archaea</taxon>
        <taxon>Nitrososphaerota</taxon>
    </lineage>
</organism>
<dbReference type="AlphaFoldDB" id="A0A0A7V389"/>
<dbReference type="Proteomes" id="UP000030944">
    <property type="component" value="Chromosome"/>
</dbReference>
<keyword evidence="4" id="KW-0560">Oxidoreductase</keyword>
<evidence type="ECO:0000256" key="4">
    <source>
        <dbReference type="ARBA" id="ARBA00023002"/>
    </source>
</evidence>
<dbReference type="Gene3D" id="3.30.9.10">
    <property type="entry name" value="D-Amino Acid Oxidase, subunit A, domain 2"/>
    <property type="match status" value="1"/>
</dbReference>
<name>A0A0A7V389_9ARCH</name>
<dbReference type="PANTHER" id="PTHR43104">
    <property type="entry name" value="L-2-HYDROXYGLUTARATE DEHYDROGENASE, MITOCHONDRIAL"/>
    <property type="match status" value="1"/>
</dbReference>
<dbReference type="PANTHER" id="PTHR43104:SF2">
    <property type="entry name" value="L-2-HYDROXYGLUTARATE DEHYDROGENASE, MITOCHONDRIAL"/>
    <property type="match status" value="1"/>
</dbReference>
<dbReference type="KEGG" id="nbv:T478_1106"/>
<dbReference type="EMBL" id="LXWN01000001">
    <property type="protein sequence ID" value="PTL88309.1"/>
    <property type="molecule type" value="Genomic_DNA"/>
</dbReference>
<evidence type="ECO:0000256" key="3">
    <source>
        <dbReference type="ARBA" id="ARBA00022827"/>
    </source>
</evidence>
<dbReference type="GO" id="GO:0047545">
    <property type="term" value="F:(S)-2-hydroxyglutarate dehydrogenase activity"/>
    <property type="evidence" value="ECO:0007669"/>
    <property type="project" value="TreeGrafter"/>
</dbReference>
<dbReference type="SUPFAM" id="SSF51905">
    <property type="entry name" value="FAD/NAD(P)-binding domain"/>
    <property type="match status" value="1"/>
</dbReference>
<dbReference type="InterPro" id="IPR006076">
    <property type="entry name" value="FAD-dep_OxRdtase"/>
</dbReference>
<evidence type="ECO:0000256" key="2">
    <source>
        <dbReference type="ARBA" id="ARBA00022630"/>
    </source>
</evidence>
<dbReference type="Gene3D" id="3.50.50.60">
    <property type="entry name" value="FAD/NAD(P)-binding domain"/>
    <property type="match status" value="1"/>
</dbReference>
<gene>
    <name evidence="8" type="ORF">A7X95_03370</name>
    <name evidence="7" type="ORF">T478_1106</name>
</gene>
<keyword evidence="10" id="KW-1185">Reference proteome</keyword>
<reference evidence="8 10" key="3">
    <citation type="submission" date="2018-04" db="EMBL/GenBank/DDBJ databases">
        <title>Transcriptomics of ammonia oxidizing archaea.</title>
        <authorList>
            <person name="Carini P."/>
        </authorList>
    </citation>
    <scope>NUCLEOTIDE SEQUENCE [LARGE SCALE GENOMIC DNA]</scope>
    <source>
        <strain evidence="8 10">U25</strain>
    </source>
</reference>
<accession>A0A0A7V389</accession>
<dbReference type="Proteomes" id="UP000241022">
    <property type="component" value="Unassembled WGS sequence"/>
</dbReference>
<keyword evidence="2" id="KW-0285">Flavoprotein</keyword>
<protein>
    <submittedName>
        <fullName evidence="7 8">FAD-dependent oxidoreductase</fullName>
    </submittedName>
</protein>
<evidence type="ECO:0000313" key="9">
    <source>
        <dbReference type="Proteomes" id="UP000030944"/>
    </source>
</evidence>
<reference evidence="7 9" key="1">
    <citation type="journal article" date="2015" name="Proc. Natl. Acad. Sci. U.S.A.">
        <title>Genomic and proteomic characterization of "Candidatus Nitrosopelagicus brevis": An ammonia-oxidizing archaeon from the open ocean.</title>
        <authorList>
            <person name="Santoro A.E."/>
            <person name="Dupont C.L."/>
            <person name="Richter R.A."/>
            <person name="Craig M.T."/>
            <person name="Carini P."/>
            <person name="McIlvin M.R."/>
            <person name="Yang Y."/>
            <person name="Orsi W.D."/>
            <person name="Moran D.M."/>
            <person name="Saito M.A."/>
        </authorList>
    </citation>
    <scope>NUCLEOTIDE SEQUENCE [LARGE SCALE GENOMIC DNA]</scope>
    <source>
        <strain evidence="7">CN25</strain>
        <strain evidence="9">V2</strain>
    </source>
</reference>
<evidence type="ECO:0000259" key="6">
    <source>
        <dbReference type="Pfam" id="PF01266"/>
    </source>
</evidence>
<comment type="similarity">
    <text evidence="5">Belongs to the L2HGDH family.</text>
</comment>
<dbReference type="RefSeq" id="WP_048105797.1">
    <property type="nucleotide sequence ID" value="NZ_CP007026.1"/>
</dbReference>
<dbReference type="GeneID" id="24816990"/>
<keyword evidence="3" id="KW-0274">FAD</keyword>
<evidence type="ECO:0000256" key="1">
    <source>
        <dbReference type="ARBA" id="ARBA00001974"/>
    </source>
</evidence>
<dbReference type="EMBL" id="CP007026">
    <property type="protein sequence ID" value="AJA92611.1"/>
    <property type="molecule type" value="Genomic_DNA"/>
</dbReference>
<dbReference type="STRING" id="1410606.T478_1106"/>
<dbReference type="HOGENOM" id="CLU_024775_0_1_2"/>